<dbReference type="PANTHER" id="PTHR43656:SF2">
    <property type="entry name" value="BINDING OXIDOREDUCTASE, PUTATIVE (AFU_ORTHOLOGUE AFUA_2G08260)-RELATED"/>
    <property type="match status" value="1"/>
</dbReference>
<dbReference type="InterPro" id="IPR013785">
    <property type="entry name" value="Aldolase_TIM"/>
</dbReference>
<dbReference type="InterPro" id="IPR051799">
    <property type="entry name" value="NADH_flavin_oxidoreductase"/>
</dbReference>
<proteinExistence type="predicted"/>
<evidence type="ECO:0000259" key="3">
    <source>
        <dbReference type="Pfam" id="PF00724"/>
    </source>
</evidence>
<dbReference type="PANTHER" id="PTHR43656">
    <property type="entry name" value="BINDING OXIDOREDUCTASE, PUTATIVE (AFU_ORTHOLOGUE AFUA_2G08260)-RELATED"/>
    <property type="match status" value="1"/>
</dbReference>
<reference evidence="4 5" key="1">
    <citation type="journal article" date="2016" name="BMC Genomics">
        <title>Consensus pan-genome assembly of the specialised wine bacterium Oenococcus oeni.</title>
        <authorList>
            <person name="Sternes P.R."/>
            <person name="Borneman A.R."/>
        </authorList>
    </citation>
    <scope>NUCLEOTIDE SEQUENCE [LARGE SCALE GENOMIC DNA]</scope>
    <source>
        <strain evidence="4 5">AWRIB661</strain>
    </source>
</reference>
<dbReference type="AlphaFoldDB" id="A0A6N4A8C0"/>
<dbReference type="Proteomes" id="UP000181728">
    <property type="component" value="Unassembled WGS sequence"/>
</dbReference>
<dbReference type="RefSeq" id="WP_071419688.1">
    <property type="nucleotide sequence ID" value="NZ_MLLI01000066.1"/>
</dbReference>
<dbReference type="GO" id="GO:0016491">
    <property type="term" value="F:oxidoreductase activity"/>
    <property type="evidence" value="ECO:0007669"/>
    <property type="project" value="UniProtKB-KW"/>
</dbReference>
<dbReference type="SUPFAM" id="SSF51395">
    <property type="entry name" value="FMN-linked oxidoreductases"/>
    <property type="match status" value="1"/>
</dbReference>
<evidence type="ECO:0000256" key="2">
    <source>
        <dbReference type="ARBA" id="ARBA00023002"/>
    </source>
</evidence>
<feature type="domain" description="NADH:flavin oxidoreductase/NADH oxidase N-terminal" evidence="3">
    <location>
        <begin position="10"/>
        <end position="335"/>
    </location>
</feature>
<dbReference type="InterPro" id="IPR001155">
    <property type="entry name" value="OxRdtase_FMN_N"/>
</dbReference>
<gene>
    <name evidence="4" type="ORF">ATX59_02465</name>
</gene>
<evidence type="ECO:0000313" key="4">
    <source>
        <dbReference type="EMBL" id="OIM21739.1"/>
    </source>
</evidence>
<dbReference type="CDD" id="cd04735">
    <property type="entry name" value="OYE_like_4_FMN"/>
    <property type="match status" value="1"/>
</dbReference>
<protein>
    <submittedName>
        <fullName evidence="4">NADH-dependent flavin oxidoreductase</fullName>
    </submittedName>
</protein>
<evidence type="ECO:0000313" key="5">
    <source>
        <dbReference type="Proteomes" id="UP000181728"/>
    </source>
</evidence>
<dbReference type="Pfam" id="PF00724">
    <property type="entry name" value="Oxidored_FMN"/>
    <property type="match status" value="1"/>
</dbReference>
<dbReference type="EMBL" id="MLOK01000026">
    <property type="protein sequence ID" value="OIM21739.1"/>
    <property type="molecule type" value="Genomic_DNA"/>
</dbReference>
<sequence>MTNYQFLQTFEFKNGIKIKNRIVIPPMTECSSFEDGNVTKNELDYFALRTGGAGIFITPASNVSNLGKGFEGQLSCASDDMLPSLTQVANTIKVNGTKAILQLHHAGRISDSKILRGQQAVSPSAVASLRPGSEIPRELTNEEILQIISDFGQATRRAIEAGFDGIELHGANTYLIQQFFSPHSNRRSDDWGGSLKKRMKFPLAVVEQVHKIVERYADRPFIIGYRISPEEIETPGIRLADTLALIDVLKKQPIDYLHISTRDVWQTSKNDSDDQIPVVDQIKEHTKNEVPLIAVGNIAKPEEAEKVIEDGFNFVALGREMLREPQWVEKVQNGQEAGINYSLNETDLKQLRITPPLWKFLTKKIHSKLTAD</sequence>
<keyword evidence="2" id="KW-0560">Oxidoreductase</keyword>
<comment type="caution">
    <text evidence="4">The sequence shown here is derived from an EMBL/GenBank/DDBJ whole genome shotgun (WGS) entry which is preliminary data.</text>
</comment>
<name>A0A6N4A8C0_OENOE</name>
<organism evidence="4 5">
    <name type="scientific">Oenococcus oeni</name>
    <name type="common">Leuconostoc oenos</name>
    <dbReference type="NCBI Taxonomy" id="1247"/>
    <lineage>
        <taxon>Bacteria</taxon>
        <taxon>Bacillati</taxon>
        <taxon>Bacillota</taxon>
        <taxon>Bacilli</taxon>
        <taxon>Lactobacillales</taxon>
        <taxon>Lactobacillaceae</taxon>
        <taxon>Oenococcus</taxon>
    </lineage>
</organism>
<evidence type="ECO:0000256" key="1">
    <source>
        <dbReference type="ARBA" id="ARBA00022630"/>
    </source>
</evidence>
<dbReference type="GO" id="GO:0010181">
    <property type="term" value="F:FMN binding"/>
    <property type="evidence" value="ECO:0007669"/>
    <property type="project" value="InterPro"/>
</dbReference>
<accession>A0A6N4A8C0</accession>
<keyword evidence="1" id="KW-0285">Flavoprotein</keyword>
<dbReference type="Gene3D" id="3.20.20.70">
    <property type="entry name" value="Aldolase class I"/>
    <property type="match status" value="1"/>
</dbReference>